<gene>
    <name evidence="2" type="ORF">AYM40_08385</name>
</gene>
<dbReference type="STRING" id="1804984.AYM40_08385"/>
<dbReference type="KEGG" id="buz:AYM40_08385"/>
<sequence length="253" mass="26908">MSHLVVALIVFISVVGSALLGSYLRVVLPQHHLSDESISVVKLATGLVATMAALVLGLLISSAKASFDTTNSEVVHSAVDIVRLDRVLARYGPETQEIRGLLKRITAASIEVLASGDPSQLAKMSGPEAVARGEDFQRKVEELSPHNAVQSQLQARALQIVDEVFAARWLALLQQKGSIPVPLLVVLVSWLAILFGTFGLFAPRNGTTMTALAMCALSTAGAIFLILEMNTPLNGIVRISPEPMRAALAILGQ</sequence>
<protein>
    <recommendedName>
        <fullName evidence="4">DUF4239 domain-containing protein</fullName>
    </recommendedName>
</protein>
<feature type="transmembrane region" description="Helical" evidence="1">
    <location>
        <begin position="41"/>
        <end position="60"/>
    </location>
</feature>
<evidence type="ECO:0000313" key="3">
    <source>
        <dbReference type="Proteomes" id="UP000076852"/>
    </source>
</evidence>
<dbReference type="Pfam" id="PF14023">
    <property type="entry name" value="Bestrophin-like"/>
    <property type="match status" value="1"/>
</dbReference>
<reference evidence="2 3" key="1">
    <citation type="journal article" date="2016" name="Gene">
        <title>PacBio SMRT assembly of a complex multi-replicon genome reveals chlorocatechol degradative operon in a region of genome plasticity.</title>
        <authorList>
            <person name="Ricker N."/>
            <person name="Shen S.Y."/>
            <person name="Goordial J."/>
            <person name="Jin S."/>
            <person name="Fulthorpe R.R."/>
        </authorList>
    </citation>
    <scope>NUCLEOTIDE SEQUENCE [LARGE SCALE GENOMIC DNA]</scope>
    <source>
        <strain evidence="2 3">OLGA172</strain>
    </source>
</reference>
<name>A0A160FJK4_9BURK</name>
<dbReference type="Proteomes" id="UP000076852">
    <property type="component" value="Chromosome 1"/>
</dbReference>
<keyword evidence="1" id="KW-0812">Transmembrane</keyword>
<accession>A0A160FJK4</accession>
<feature type="transmembrane region" description="Helical" evidence="1">
    <location>
        <begin position="208"/>
        <end position="227"/>
    </location>
</feature>
<dbReference type="InterPro" id="IPR025333">
    <property type="entry name" value="DUF4239"/>
</dbReference>
<keyword evidence="3" id="KW-1185">Reference proteome</keyword>
<keyword evidence="1" id="KW-0472">Membrane</keyword>
<evidence type="ECO:0008006" key="4">
    <source>
        <dbReference type="Google" id="ProtNLM"/>
    </source>
</evidence>
<evidence type="ECO:0000313" key="2">
    <source>
        <dbReference type="EMBL" id="ANB72374.1"/>
    </source>
</evidence>
<dbReference type="OrthoDB" id="4711656at2"/>
<keyword evidence="1" id="KW-1133">Transmembrane helix</keyword>
<dbReference type="EMBL" id="CP014578">
    <property type="protein sequence ID" value="ANB72374.1"/>
    <property type="molecule type" value="Genomic_DNA"/>
</dbReference>
<feature type="transmembrane region" description="Helical" evidence="1">
    <location>
        <begin position="181"/>
        <end position="202"/>
    </location>
</feature>
<dbReference type="RefSeq" id="WP_063495810.1">
    <property type="nucleotide sequence ID" value="NZ_CP014578.1"/>
</dbReference>
<organism evidence="2 3">
    <name type="scientific">Paraburkholderia phytofirmans OLGA172</name>
    <dbReference type="NCBI Taxonomy" id="1417228"/>
    <lineage>
        <taxon>Bacteria</taxon>
        <taxon>Pseudomonadati</taxon>
        <taxon>Pseudomonadota</taxon>
        <taxon>Betaproteobacteria</taxon>
        <taxon>Burkholderiales</taxon>
        <taxon>Burkholderiaceae</taxon>
        <taxon>Paraburkholderia</taxon>
    </lineage>
</organism>
<dbReference type="AlphaFoldDB" id="A0A160FJK4"/>
<evidence type="ECO:0000256" key="1">
    <source>
        <dbReference type="SAM" id="Phobius"/>
    </source>
</evidence>
<proteinExistence type="predicted"/>